<dbReference type="PANTHER" id="PTHR31511">
    <property type="entry name" value="PROTEIN CBG23764"/>
    <property type="match status" value="1"/>
</dbReference>
<feature type="region of interest" description="Disordered" evidence="1">
    <location>
        <begin position="102"/>
        <end position="126"/>
    </location>
</feature>
<evidence type="ECO:0000313" key="2">
    <source>
        <dbReference type="EMBL" id="RIA97626.1"/>
    </source>
</evidence>
<dbReference type="PANTHER" id="PTHR31511:SF12">
    <property type="entry name" value="RHO TERMINATION FACTOR N-TERMINAL DOMAIN-CONTAINING PROTEIN"/>
    <property type="match status" value="1"/>
</dbReference>
<evidence type="ECO:0008006" key="4">
    <source>
        <dbReference type="Google" id="ProtNLM"/>
    </source>
</evidence>
<gene>
    <name evidence="2" type="ORF">C1645_813867</name>
</gene>
<proteinExistence type="predicted"/>
<dbReference type="OrthoDB" id="2406293at2759"/>
<protein>
    <recommendedName>
        <fullName evidence="4">DNA-directed DNA polymerase</fullName>
    </recommendedName>
</protein>
<comment type="caution">
    <text evidence="2">The sequence shown here is derived from an EMBL/GenBank/DDBJ whole genome shotgun (WGS) entry which is preliminary data.</text>
</comment>
<dbReference type="SUPFAM" id="SSF56672">
    <property type="entry name" value="DNA/RNA polymerases"/>
    <property type="match status" value="2"/>
</dbReference>
<reference evidence="2 3" key="1">
    <citation type="submission" date="2018-06" db="EMBL/GenBank/DDBJ databases">
        <title>Comparative genomics reveals the genomic features of Rhizophagus irregularis, R. cerebriforme, R. diaphanum and Gigaspora rosea, and their symbiotic lifestyle signature.</title>
        <authorList>
            <person name="Morin E."/>
            <person name="San Clemente H."/>
            <person name="Chen E.C.H."/>
            <person name="De La Providencia I."/>
            <person name="Hainaut M."/>
            <person name="Kuo A."/>
            <person name="Kohler A."/>
            <person name="Murat C."/>
            <person name="Tang N."/>
            <person name="Roy S."/>
            <person name="Loubradou J."/>
            <person name="Henrissat B."/>
            <person name="Grigoriev I.V."/>
            <person name="Corradi N."/>
            <person name="Roux C."/>
            <person name="Martin F.M."/>
        </authorList>
    </citation>
    <scope>NUCLEOTIDE SEQUENCE [LARGE SCALE GENOMIC DNA]</scope>
    <source>
        <strain evidence="2 3">DAOM 227022</strain>
    </source>
</reference>
<evidence type="ECO:0000313" key="3">
    <source>
        <dbReference type="Proteomes" id="UP000265703"/>
    </source>
</evidence>
<name>A0A397TL35_9GLOM</name>
<dbReference type="EMBL" id="QKYT01000027">
    <property type="protein sequence ID" value="RIA97626.1"/>
    <property type="molecule type" value="Genomic_DNA"/>
</dbReference>
<organism evidence="2 3">
    <name type="scientific">Glomus cerebriforme</name>
    <dbReference type="NCBI Taxonomy" id="658196"/>
    <lineage>
        <taxon>Eukaryota</taxon>
        <taxon>Fungi</taxon>
        <taxon>Fungi incertae sedis</taxon>
        <taxon>Mucoromycota</taxon>
        <taxon>Glomeromycotina</taxon>
        <taxon>Glomeromycetes</taxon>
        <taxon>Glomerales</taxon>
        <taxon>Glomeraceae</taxon>
        <taxon>Glomus</taxon>
    </lineage>
</organism>
<evidence type="ECO:0000256" key="1">
    <source>
        <dbReference type="SAM" id="MobiDB-lite"/>
    </source>
</evidence>
<accession>A0A397TL35</accession>
<dbReference type="InterPro" id="IPR043502">
    <property type="entry name" value="DNA/RNA_pol_sf"/>
</dbReference>
<dbReference type="STRING" id="658196.A0A397TL35"/>
<keyword evidence="3" id="KW-1185">Reference proteome</keyword>
<dbReference type="Proteomes" id="UP000265703">
    <property type="component" value="Unassembled WGS sequence"/>
</dbReference>
<dbReference type="AlphaFoldDB" id="A0A397TL35"/>
<sequence>MIPPCPRCGKDNFKKSRDRTNHLNRKNKCKPRAIPKVQIYEPVSVTEPVVVPSSSQKNATHLSIEDLANWLANPEIKNNLSIISKKIPKSDAEWFDLMESQVKRKSPKDPEAGPGPATQANRKKQRKIVVPITAKDIHFEECPVSRDLERPHQNRSLMTKWVGEVFSPEDNPAYAFIQSIDGTKDITYVEKHHRGGMRPILIEGDIDEHITQTIGEIDKQIEEMLTKGSGYVLERILEITIEAYTLRRGTGGSFQPTPKKLANTKSTINPDNKGLIDPETNALFEKCLQAKKLKPYLEKVKLDGIPMSTPICSRIFNKIEEMNPDISISVWEWKEETATPKPVIASKNFKRKHKIRLLALTDIIKSEDGDKYGQKNHFLWIKNTSRLIYGDTEHKEKKHLCDGCFQSWPSEKALEHHLDWCPGLHENAPQRVTMPVKRVNDFKEFKNYGQMINAPCVIIADFEADNKKCDEKYELVHINEVLAVKHERKVTEEDKKKFADAISCWICKVTAEYNGIQTTIEKATKAIASEKAKANKVWDHCHITGYDSHLVCESVGRSANAHYIRVIAETFERYKSMKVFRDRAPTNPRIYFNPKRKDLTGGLSTCPESMEDIWIHYVSASSLSWDGMLKKTGVKIELFTDMSMHDFVEKAKRGGISKACKRYFKANNPKMGQAFNPSKPTSWISYVDANNLYGWAMSQDLPPAVENVAVGKDWLSPYNEELVNNLDGGRFSKTENIWQDYGECSQIPGCQAHELKCNNKRDEKAFLSKVHKPSFKYVRQLGDTLQALHVSLLGFWYGYVKERYGDKAQLGYMDTDSFIFQVETEDIYKDMAERPDLFDLNDSKTIGLFKDETPSNVITESFHIRTKLYHYVLADKSTNSRHKGVSKKGMGEMVTDTYFPSLGGTLLDDPVDQSEVFDPMTQSEKKALGPINTKDWIISDGVTTLLYRHWQIQAYKNMVKAGMFEEQAEKRTIRAKLPEKYQNECPIRLIESDKLSGMAKKSRNNQRKTMDIGLYSKVWDLMSICTIWKV</sequence>